<reference evidence="2" key="1">
    <citation type="submission" date="2016-05" db="EMBL/GenBank/DDBJ databases">
        <authorList>
            <person name="Lavstsen T."/>
            <person name="Jespersen J.S."/>
        </authorList>
    </citation>
    <scope>NUCLEOTIDE SEQUENCE</scope>
    <source>
        <strain evidence="2">PWN146_assembly</strain>
    </source>
</reference>
<evidence type="ECO:0008006" key="3">
    <source>
        <dbReference type="Google" id="ProtNLM"/>
    </source>
</evidence>
<accession>A0A1C3HNJ5</accession>
<protein>
    <recommendedName>
        <fullName evidence="3">Transmembrane protein</fullName>
    </recommendedName>
</protein>
<organism evidence="2">
    <name type="scientific">Serratia marcescens</name>
    <dbReference type="NCBI Taxonomy" id="615"/>
    <lineage>
        <taxon>Bacteria</taxon>
        <taxon>Pseudomonadati</taxon>
        <taxon>Pseudomonadota</taxon>
        <taxon>Gammaproteobacteria</taxon>
        <taxon>Enterobacterales</taxon>
        <taxon>Yersiniaceae</taxon>
        <taxon>Serratia</taxon>
    </lineage>
</organism>
<sequence>MKQSEVREEVAMIVKAIKESDAEVPSFSEGMRPSLIYFCLVHLIMLVGMIPMVLFERRIDSNFYCSMYFFSVLFNLGFGSLIYSYHMQYLMIPEETRRKSRLLAMLREKVSHYAYFHFGILLTVSAYCLPDGMASLLPLVQIPLFFITVFVLLFDLGRFNLPSLAGLVDAAKDELKNKELQEFLNGVNKEER</sequence>
<dbReference type="RefSeq" id="WP_172690018.1">
    <property type="nucleotide sequence ID" value="NZ_LT575492.1"/>
</dbReference>
<feature type="transmembrane region" description="Helical" evidence="1">
    <location>
        <begin position="136"/>
        <end position="154"/>
    </location>
</feature>
<feature type="transmembrane region" description="Helical" evidence="1">
    <location>
        <begin position="67"/>
        <end position="92"/>
    </location>
</feature>
<evidence type="ECO:0000313" key="2">
    <source>
        <dbReference type="EMBL" id="SAY46602.1"/>
    </source>
</evidence>
<keyword evidence="1" id="KW-0472">Membrane</keyword>
<keyword evidence="1" id="KW-1133">Transmembrane helix</keyword>
<dbReference type="EMBL" id="LT575492">
    <property type="protein sequence ID" value="SAY46602.1"/>
    <property type="molecule type" value="Genomic_DNA"/>
</dbReference>
<keyword evidence="1" id="KW-0812">Transmembrane</keyword>
<dbReference type="AlphaFoldDB" id="A0A1C3HNJ5"/>
<gene>
    <name evidence="2" type="ORF">PWN146_05371</name>
</gene>
<evidence type="ECO:0000256" key="1">
    <source>
        <dbReference type="SAM" id="Phobius"/>
    </source>
</evidence>
<name>A0A1C3HNJ5_SERMA</name>
<proteinExistence type="predicted"/>
<feature type="transmembrane region" description="Helical" evidence="1">
    <location>
        <begin position="35"/>
        <end position="55"/>
    </location>
</feature>
<feature type="transmembrane region" description="Helical" evidence="1">
    <location>
        <begin position="112"/>
        <end position="129"/>
    </location>
</feature>